<evidence type="ECO:0000313" key="1">
    <source>
        <dbReference type="EMBL" id="GMN61454.1"/>
    </source>
</evidence>
<name>A0AA88DXR1_FICCA</name>
<dbReference type="Proteomes" id="UP001187192">
    <property type="component" value="Unassembled WGS sequence"/>
</dbReference>
<dbReference type="EMBL" id="BTGU01000112">
    <property type="protein sequence ID" value="GMN61454.1"/>
    <property type="molecule type" value="Genomic_DNA"/>
</dbReference>
<accession>A0AA88DXR1</accession>
<evidence type="ECO:0000313" key="2">
    <source>
        <dbReference type="Proteomes" id="UP001187192"/>
    </source>
</evidence>
<sequence length="213" mass="24884">MSNIDYEELLSRTILRKRYYSCYDYPQKSLPSKISPHNLVELDMPSIKLKQYWNEVQDTSSSAAVRIYISYEGQWRRNRSCWSFDGQKAKGMIVSKDITYHELVEKLSRSLMVDQSQYNLDMRYLVDLAVPTAPVEIQNDEDIEPWQCPSHISQSAEPALHSIASEIAGRLLTYSIDVRRELSLSKYNCYIRDIKHIIMHEPVMISYESIMDS</sequence>
<dbReference type="AlphaFoldDB" id="A0AA88DXR1"/>
<reference evidence="1" key="1">
    <citation type="submission" date="2023-07" db="EMBL/GenBank/DDBJ databases">
        <title>draft genome sequence of fig (Ficus carica).</title>
        <authorList>
            <person name="Takahashi T."/>
            <person name="Nishimura K."/>
        </authorList>
    </citation>
    <scope>NUCLEOTIDE SEQUENCE</scope>
</reference>
<comment type="caution">
    <text evidence="1">The sequence shown here is derived from an EMBL/GenBank/DDBJ whole genome shotgun (WGS) entry which is preliminary data.</text>
</comment>
<organism evidence="1 2">
    <name type="scientific">Ficus carica</name>
    <name type="common">Common fig</name>
    <dbReference type="NCBI Taxonomy" id="3494"/>
    <lineage>
        <taxon>Eukaryota</taxon>
        <taxon>Viridiplantae</taxon>
        <taxon>Streptophyta</taxon>
        <taxon>Embryophyta</taxon>
        <taxon>Tracheophyta</taxon>
        <taxon>Spermatophyta</taxon>
        <taxon>Magnoliopsida</taxon>
        <taxon>eudicotyledons</taxon>
        <taxon>Gunneridae</taxon>
        <taxon>Pentapetalae</taxon>
        <taxon>rosids</taxon>
        <taxon>fabids</taxon>
        <taxon>Rosales</taxon>
        <taxon>Moraceae</taxon>
        <taxon>Ficeae</taxon>
        <taxon>Ficus</taxon>
    </lineage>
</organism>
<protein>
    <submittedName>
        <fullName evidence="1">Uncharacterized protein</fullName>
    </submittedName>
</protein>
<proteinExistence type="predicted"/>
<keyword evidence="2" id="KW-1185">Reference proteome</keyword>
<gene>
    <name evidence="1" type="ORF">TIFTF001_030544</name>
</gene>